<protein>
    <submittedName>
        <fullName evidence="1">Uncharacterized protein</fullName>
    </submittedName>
</protein>
<reference evidence="1" key="1">
    <citation type="journal article" date="2020" name="Stud. Mycol.">
        <title>101 Dothideomycetes genomes: a test case for predicting lifestyles and emergence of pathogens.</title>
        <authorList>
            <person name="Haridas S."/>
            <person name="Albert R."/>
            <person name="Binder M."/>
            <person name="Bloem J."/>
            <person name="Labutti K."/>
            <person name="Salamov A."/>
            <person name="Andreopoulos B."/>
            <person name="Baker S."/>
            <person name="Barry K."/>
            <person name="Bills G."/>
            <person name="Bluhm B."/>
            <person name="Cannon C."/>
            <person name="Castanera R."/>
            <person name="Culley D."/>
            <person name="Daum C."/>
            <person name="Ezra D."/>
            <person name="Gonzalez J."/>
            <person name="Henrissat B."/>
            <person name="Kuo A."/>
            <person name="Liang C."/>
            <person name="Lipzen A."/>
            <person name="Lutzoni F."/>
            <person name="Magnuson J."/>
            <person name="Mondo S."/>
            <person name="Nolan M."/>
            <person name="Ohm R."/>
            <person name="Pangilinan J."/>
            <person name="Park H.-J."/>
            <person name="Ramirez L."/>
            <person name="Alfaro M."/>
            <person name="Sun H."/>
            <person name="Tritt A."/>
            <person name="Yoshinaga Y."/>
            <person name="Zwiers L.-H."/>
            <person name="Turgeon B."/>
            <person name="Goodwin S."/>
            <person name="Spatafora J."/>
            <person name="Crous P."/>
            <person name="Grigoriev I."/>
        </authorList>
    </citation>
    <scope>NUCLEOTIDE SEQUENCE</scope>
    <source>
        <strain evidence="1">ATCC 200398</strain>
    </source>
</reference>
<sequence>MSDLRFHKKFYPLSSLLNSRTSFRRLENAFRYALHHNLDHLKPQSPEISAGFLVGYRALHSAHLVTASHVFLAFLNPNYWRQAQLTQRLLLWKDSGENSQQWFFLSSSPTLSTLPLTLFLYIFKSSRIDLKANLSHSHLFSVTELSDPYHLLLLISAPTESFTKSFTKSFTPPLSHSIRYTHNAMAPLWTRPSKPAQYHASLKTRVQGTYIQRPNTKPEISFLTPPPTPPSGSQFNPTSSSASLVAAVYSPILESSPLRATPTHLRLRHPSKCMVSPQTTPRLNSEYLNETRVPTVDILGAFSESAIGKSMSISTNAGGGSFFFCINATNKHKLRRQDEWWNAMCVYRDTASRQERLDWA</sequence>
<dbReference type="EMBL" id="MU003509">
    <property type="protein sequence ID" value="KAF2469990.1"/>
    <property type="molecule type" value="Genomic_DNA"/>
</dbReference>
<name>A0ACB6QTZ0_9PLEO</name>
<dbReference type="Proteomes" id="UP000799755">
    <property type="component" value="Unassembled WGS sequence"/>
</dbReference>
<evidence type="ECO:0000313" key="2">
    <source>
        <dbReference type="Proteomes" id="UP000799755"/>
    </source>
</evidence>
<evidence type="ECO:0000313" key="1">
    <source>
        <dbReference type="EMBL" id="KAF2469990.1"/>
    </source>
</evidence>
<accession>A0ACB6QTZ0</accession>
<keyword evidence="2" id="KW-1185">Reference proteome</keyword>
<gene>
    <name evidence="1" type="ORF">BDR25DRAFT_355714</name>
</gene>
<comment type="caution">
    <text evidence="1">The sequence shown here is derived from an EMBL/GenBank/DDBJ whole genome shotgun (WGS) entry which is preliminary data.</text>
</comment>
<organism evidence="1 2">
    <name type="scientific">Lindgomyces ingoldianus</name>
    <dbReference type="NCBI Taxonomy" id="673940"/>
    <lineage>
        <taxon>Eukaryota</taxon>
        <taxon>Fungi</taxon>
        <taxon>Dikarya</taxon>
        <taxon>Ascomycota</taxon>
        <taxon>Pezizomycotina</taxon>
        <taxon>Dothideomycetes</taxon>
        <taxon>Pleosporomycetidae</taxon>
        <taxon>Pleosporales</taxon>
        <taxon>Lindgomycetaceae</taxon>
        <taxon>Lindgomyces</taxon>
    </lineage>
</organism>
<proteinExistence type="predicted"/>